<dbReference type="Pfam" id="PF00107">
    <property type="entry name" value="ADH_zinc_N"/>
    <property type="match status" value="1"/>
</dbReference>
<comment type="cofactor">
    <cofactor evidence="1 7">
        <name>Zn(2+)</name>
        <dbReference type="ChEBI" id="CHEBI:29105"/>
    </cofactor>
</comment>
<dbReference type="Pfam" id="PF08240">
    <property type="entry name" value="ADH_N"/>
    <property type="match status" value="1"/>
</dbReference>
<dbReference type="CDD" id="cd08240">
    <property type="entry name" value="6_hydroxyhexanoate_dh_like"/>
    <property type="match status" value="1"/>
</dbReference>
<dbReference type="InterPro" id="IPR013154">
    <property type="entry name" value="ADH-like_N"/>
</dbReference>
<dbReference type="SUPFAM" id="SSF50129">
    <property type="entry name" value="GroES-like"/>
    <property type="match status" value="1"/>
</dbReference>
<dbReference type="EMBL" id="JACTVA010000005">
    <property type="protein sequence ID" value="MBC9206101.1"/>
    <property type="molecule type" value="Genomic_DNA"/>
</dbReference>
<dbReference type="PROSITE" id="PS00059">
    <property type="entry name" value="ADH_ZINC"/>
    <property type="match status" value="1"/>
</dbReference>
<accession>A0ABR7RIG7</accession>
<comment type="similarity">
    <text evidence="2 7">Belongs to the zinc-containing alcohol dehydrogenase family.</text>
</comment>
<evidence type="ECO:0000256" key="1">
    <source>
        <dbReference type="ARBA" id="ARBA00001947"/>
    </source>
</evidence>
<evidence type="ECO:0000256" key="6">
    <source>
        <dbReference type="ARBA" id="ARBA00023002"/>
    </source>
</evidence>
<evidence type="ECO:0000256" key="4">
    <source>
        <dbReference type="ARBA" id="ARBA00022723"/>
    </source>
</evidence>
<dbReference type="Gene3D" id="3.90.180.10">
    <property type="entry name" value="Medium-chain alcohol dehydrogenases, catalytic domain"/>
    <property type="match status" value="1"/>
</dbReference>
<dbReference type="SUPFAM" id="SSF51735">
    <property type="entry name" value="NAD(P)-binding Rossmann-fold domains"/>
    <property type="match status" value="1"/>
</dbReference>
<dbReference type="RefSeq" id="WP_187783283.1">
    <property type="nucleotide sequence ID" value="NZ_JACTVA010000005.1"/>
</dbReference>
<reference evidence="9 10" key="1">
    <citation type="journal article" date="2013" name="Int. J. Syst. Evol. Microbiol.">
        <title>Roseomonas aerophila sp. nov., isolated from air.</title>
        <authorList>
            <person name="Kim S.J."/>
            <person name="Weon H.Y."/>
            <person name="Ahn J.H."/>
            <person name="Hong S.B."/>
            <person name="Seok S.J."/>
            <person name="Whang K.S."/>
            <person name="Kwon S.W."/>
        </authorList>
    </citation>
    <scope>NUCLEOTIDE SEQUENCE [LARGE SCALE GENOMIC DNA]</scope>
    <source>
        <strain evidence="9 10">NBRC 108923</strain>
    </source>
</reference>
<feature type="domain" description="Enoyl reductase (ER)" evidence="8">
    <location>
        <begin position="10"/>
        <end position="348"/>
    </location>
</feature>
<dbReference type="InterPro" id="IPR002328">
    <property type="entry name" value="ADH_Zn_CS"/>
</dbReference>
<comment type="caution">
    <text evidence="9">The sequence shown here is derived from an EMBL/GenBank/DDBJ whole genome shotgun (WGS) entry which is preliminary data.</text>
</comment>
<evidence type="ECO:0000313" key="9">
    <source>
        <dbReference type="EMBL" id="MBC9206101.1"/>
    </source>
</evidence>
<dbReference type="Proteomes" id="UP000626026">
    <property type="component" value="Unassembled WGS sequence"/>
</dbReference>
<dbReference type="SMART" id="SM00829">
    <property type="entry name" value="PKS_ER"/>
    <property type="match status" value="1"/>
</dbReference>
<proteinExistence type="inferred from homology"/>
<dbReference type="PANTHER" id="PTHR42940">
    <property type="entry name" value="ALCOHOL DEHYDROGENASE 1-RELATED"/>
    <property type="match status" value="1"/>
</dbReference>
<name>A0ABR7RIG7_9PROT</name>
<evidence type="ECO:0000259" key="8">
    <source>
        <dbReference type="SMART" id="SM00829"/>
    </source>
</evidence>
<keyword evidence="5 7" id="KW-0862">Zinc</keyword>
<keyword evidence="10" id="KW-1185">Reference proteome</keyword>
<organism evidence="9 10">
    <name type="scientific">Teichococcus aerophilus</name>
    <dbReference type="NCBI Taxonomy" id="1224513"/>
    <lineage>
        <taxon>Bacteria</taxon>
        <taxon>Pseudomonadati</taxon>
        <taxon>Pseudomonadota</taxon>
        <taxon>Alphaproteobacteria</taxon>
        <taxon>Acetobacterales</taxon>
        <taxon>Roseomonadaceae</taxon>
        <taxon>Roseomonas</taxon>
    </lineage>
</organism>
<evidence type="ECO:0000256" key="3">
    <source>
        <dbReference type="ARBA" id="ARBA00013190"/>
    </source>
</evidence>
<evidence type="ECO:0000313" key="10">
    <source>
        <dbReference type="Proteomes" id="UP000626026"/>
    </source>
</evidence>
<protein>
    <recommendedName>
        <fullName evidence="3">alcohol dehydrogenase</fullName>
        <ecNumber evidence="3">1.1.1.1</ecNumber>
    </recommendedName>
</protein>
<dbReference type="InterPro" id="IPR013149">
    <property type="entry name" value="ADH-like_C"/>
</dbReference>
<dbReference type="InterPro" id="IPR036291">
    <property type="entry name" value="NAD(P)-bd_dom_sf"/>
</dbReference>
<evidence type="ECO:0000256" key="7">
    <source>
        <dbReference type="RuleBase" id="RU361277"/>
    </source>
</evidence>
<gene>
    <name evidence="9" type="ORF">IBL26_04580</name>
</gene>
<keyword evidence="6" id="KW-0560">Oxidoreductase</keyword>
<evidence type="ECO:0000256" key="2">
    <source>
        <dbReference type="ARBA" id="ARBA00008072"/>
    </source>
</evidence>
<keyword evidence="4 7" id="KW-0479">Metal-binding</keyword>
<evidence type="ECO:0000256" key="5">
    <source>
        <dbReference type="ARBA" id="ARBA00022833"/>
    </source>
</evidence>
<dbReference type="Gene3D" id="3.40.50.720">
    <property type="entry name" value="NAD(P)-binding Rossmann-like Domain"/>
    <property type="match status" value="1"/>
</dbReference>
<dbReference type="PANTHER" id="PTHR42940:SF8">
    <property type="entry name" value="VACUOLAR PROTEIN SORTING-ASSOCIATED PROTEIN 11"/>
    <property type="match status" value="1"/>
</dbReference>
<dbReference type="InterPro" id="IPR020843">
    <property type="entry name" value="ER"/>
</dbReference>
<dbReference type="EC" id="1.1.1.1" evidence="3"/>
<dbReference type="InterPro" id="IPR011032">
    <property type="entry name" value="GroES-like_sf"/>
</dbReference>
<sequence>MHAWAMVDYGQPLEQIEKPTPVPQGTEVLVEVSHCGVCHSDLHAWDGYYQLAGGKRLHSRDRGVKLPLALGHEIFGRVVGMGPDAEGVAVGDKRIVYPWVGCGHCNRCLDERDNMCLDVRPLGIRQDGGFGSHVLVPHPRHLVDPGNLDPALAATYACSGITVYSAIRKLMPLPPTTPIVVVGAGGLGLSAITVLRALGHEAIIAVDTDARKLEAARTAGASDVVDASAPDVTQRLVAAAGGPLEAVIDLVNASSTARFVYDALGKGGTAVQVGLFGGELTIDLPLMAMRELALRGSYVGSPKDLRELVALAQANKLASLPITVMPQSSANEALQRLKDGQVIGRLVLRADAVA</sequence>